<evidence type="ECO:0000259" key="2">
    <source>
        <dbReference type="Pfam" id="PF14028"/>
    </source>
</evidence>
<dbReference type="RefSeq" id="WP_119245822.1">
    <property type="nucleotide sequence ID" value="NZ_JAQEBC010000026.1"/>
</dbReference>
<dbReference type="InterPro" id="IPR006827">
    <property type="entry name" value="Lant_deHydtase_N"/>
</dbReference>
<dbReference type="Pfam" id="PF14028">
    <property type="entry name" value="Lant_dehydr_C"/>
    <property type="match status" value="1"/>
</dbReference>
<dbReference type="NCBIfam" id="TIGR03891">
    <property type="entry name" value="thiopep_ocin"/>
    <property type="match status" value="1"/>
</dbReference>
<sequence length="1019" mass="119787">MKNLYYNTQKFMFRIPTDVERKLDFTEDEIKNACLDAKFREKVSIASPALVDMMDLYIKNPEKLSEKKLVNFQNSIMKYLIRSKNRTTPFGLFSGVGLGKFGDSDTFDVSGAKYQKKVNIDSEWLFGFISQLEKIKSQRLRFKINDACYIKGNRAILLYSTEKEIEEISVRATRVFEIIYESCQEFKEYNQIAGIIEEEYPNVPNEKVTFYLNELISKEILISDLRPSLNSRDQIAYVIERLRESALFEEAGNIIEIRKMCTSYMNLPVGEGITLYDKIVSKMKLLYSCSSYLQVDTVIENAEFEIKSTVANKINRLASFFVYISNDKNESHTYLDEYRNKFIEKYGVDREVPLLEMLDSNIGIGAPTSYLNPQNDFFEEDSTKPNYNLRLKNYLLNKYESAITNKTSITLEQDEIEGILKREIKTDEVPISLELYFQLKKKNDELNLCLGPNCGSLVAGKTFGRFSTISDEFADMLEDINKEERRLRDDNIEMCEIGFLPAPARNGNIVRTRTFREKKTVIFTAADKGTTDVINIKDISIGVFNELFYARDYKTKKLVVFESNNMYNPMLNPNILRFLQDISHEGKRSWSEFPWTYIFSEFRHVPAIKFEDIVIENEKWKLNLSEMRLEKKNFEEFKCKFLQLIKDKNIPDDIYLTEADNRIKLDLKKELSIRIIFDEFKKHGSRDLILERAETGENITYSGEGGHTTEIVVPLFRKEKELQNIYPAEKVIIERKKHLELPFENWLYFNLYCNSNREDELIAFDIMDFCEELKKKYDVDYFFMRYVDPKPHVRLRIKGTQEVLLQIYPLIIKWQHQLLDDGIIGDLKISIYDREIERYGGLHLMDIAEQVFFIDSFIVESILRMKRLGVLAIDQEDIAIISIIMYTQGFYETFEEQMNFLAINYHTSDFMSEFKKKKQRLVSLCGCENDWKELLSNEEGTSLYNLLNMRTVVLNKYRDEINNINQDPLFKNSIVASVIHLHCNRIIGTDRELERKLMAFSESIMYAKRYIMKRNEDHE</sequence>
<dbReference type="EMBL" id="KY914474">
    <property type="protein sequence ID" value="ASY03218.1"/>
    <property type="molecule type" value="Genomic_DNA"/>
</dbReference>
<dbReference type="Pfam" id="PF04738">
    <property type="entry name" value="Lant_dehydr_N"/>
    <property type="match status" value="1"/>
</dbReference>
<evidence type="ECO:0000259" key="1">
    <source>
        <dbReference type="Pfam" id="PF04738"/>
    </source>
</evidence>
<feature type="domain" description="Lantibiotic dehydratase N-terminal" evidence="1">
    <location>
        <begin position="36"/>
        <end position="675"/>
    </location>
</feature>
<gene>
    <name evidence="3" type="primary">nsoB</name>
</gene>
<accession>A0A286N5W1</accession>
<dbReference type="InterPro" id="IPR023809">
    <property type="entry name" value="Thiopep_bacteriocin_synth_dom"/>
</dbReference>
<dbReference type="AlphaFoldDB" id="A0A286N5W1"/>
<organism evidence="3">
    <name type="scientific">Blautia obeum</name>
    <dbReference type="NCBI Taxonomy" id="40520"/>
    <lineage>
        <taxon>Bacteria</taxon>
        <taxon>Bacillati</taxon>
        <taxon>Bacillota</taxon>
        <taxon>Clostridia</taxon>
        <taxon>Lachnospirales</taxon>
        <taxon>Lachnospiraceae</taxon>
        <taxon>Blautia</taxon>
    </lineage>
</organism>
<feature type="domain" description="Thiopeptide-type bacteriocin biosynthesis" evidence="2">
    <location>
        <begin position="746"/>
        <end position="1000"/>
    </location>
</feature>
<protein>
    <submittedName>
        <fullName evidence="3">NsoB</fullName>
    </submittedName>
</protein>
<proteinExistence type="predicted"/>
<evidence type="ECO:0000313" key="3">
    <source>
        <dbReference type="EMBL" id="ASY03218.1"/>
    </source>
</evidence>
<name>A0A286N5W1_9FIRM</name>
<reference evidence="3" key="1">
    <citation type="journal article" date="2017" name="Microbiology">
        <title>Discovery of a novel lantibiotic nisin O from Blautia obeum A2-162, isolated from the human gastrointestinal tract.</title>
        <authorList>
            <person name="Hatziioanou D."/>
            <person name="Gherghisan-Filip C."/>
            <person name="Saalbach G."/>
            <person name="Horn N."/>
            <person name="Wegmann U."/>
            <person name="Duncan S.H."/>
            <person name="Flint H.J."/>
            <person name="Mayer M.J."/>
            <person name="Narbad A."/>
        </authorList>
    </citation>
    <scope>NUCLEOTIDE SEQUENCE</scope>
    <source>
        <strain evidence="3">A2-162</strain>
    </source>
</reference>